<dbReference type="PANTHER" id="PTHR35104:SF19">
    <property type="entry name" value="GENOME ASSEMBLY, CHROMOSOME: A05"/>
    <property type="match status" value="1"/>
</dbReference>
<proteinExistence type="predicted"/>
<dbReference type="Gramene" id="Bo5g132440.1">
    <property type="protein sequence ID" value="Bo5g132440.1"/>
    <property type="gene ID" value="Bo5g132440"/>
</dbReference>
<evidence type="ECO:0000313" key="2">
    <source>
        <dbReference type="EnsemblPlants" id="Bo5g132440.1"/>
    </source>
</evidence>
<sequence length="168" mass="19346">MLNTQQLLEMAYCFPYGHLVRCLWEFMCLSIPDSYETLSSSDNDEYDDDDDGGGDKEKRTSAAEVLCMQSPVSLIPDPIERRLPGEKVAVPTKRSDSSIACYTYSGSRGYLKIGYDSRRSPIVMPKKSRPSIFHPQFDEREHIRSELYQFVYKPRERLAWVYGPVIVD</sequence>
<name>A0A0D3CKK6_BRAOL</name>
<dbReference type="PANTHER" id="PTHR35104">
    <property type="entry name" value="OS03G0807000 PROTEIN"/>
    <property type="match status" value="1"/>
</dbReference>
<organism evidence="2 3">
    <name type="scientific">Brassica oleracea var. oleracea</name>
    <dbReference type="NCBI Taxonomy" id="109376"/>
    <lineage>
        <taxon>Eukaryota</taxon>
        <taxon>Viridiplantae</taxon>
        <taxon>Streptophyta</taxon>
        <taxon>Embryophyta</taxon>
        <taxon>Tracheophyta</taxon>
        <taxon>Spermatophyta</taxon>
        <taxon>Magnoliopsida</taxon>
        <taxon>eudicotyledons</taxon>
        <taxon>Gunneridae</taxon>
        <taxon>Pentapetalae</taxon>
        <taxon>rosids</taxon>
        <taxon>malvids</taxon>
        <taxon>Brassicales</taxon>
        <taxon>Brassicaceae</taxon>
        <taxon>Brassiceae</taxon>
        <taxon>Brassica</taxon>
    </lineage>
</organism>
<feature type="compositionally biased region" description="Acidic residues" evidence="1">
    <location>
        <begin position="42"/>
        <end position="52"/>
    </location>
</feature>
<evidence type="ECO:0000256" key="1">
    <source>
        <dbReference type="SAM" id="MobiDB-lite"/>
    </source>
</evidence>
<dbReference type="OMA" id="RRSPIVM"/>
<accession>A0A0D3CKK6</accession>
<evidence type="ECO:0000313" key="3">
    <source>
        <dbReference type="Proteomes" id="UP000032141"/>
    </source>
</evidence>
<keyword evidence="3" id="KW-1185">Reference proteome</keyword>
<dbReference type="HOGENOM" id="CLU_1588749_0_0_1"/>
<reference evidence="2 3" key="1">
    <citation type="journal article" date="2014" name="Genome Biol.">
        <title>Transcriptome and methylome profiling reveals relics of genome dominance in the mesopolyploid Brassica oleracea.</title>
        <authorList>
            <person name="Parkin I.A."/>
            <person name="Koh C."/>
            <person name="Tang H."/>
            <person name="Robinson S.J."/>
            <person name="Kagale S."/>
            <person name="Clarke W.E."/>
            <person name="Town C.D."/>
            <person name="Nixon J."/>
            <person name="Krishnakumar V."/>
            <person name="Bidwell S.L."/>
            <person name="Denoeud F."/>
            <person name="Belcram H."/>
            <person name="Links M.G."/>
            <person name="Just J."/>
            <person name="Clarke C."/>
            <person name="Bender T."/>
            <person name="Huebert T."/>
            <person name="Mason A.S."/>
            <person name="Pires J.C."/>
            <person name="Barker G."/>
            <person name="Moore J."/>
            <person name="Walley P.G."/>
            <person name="Manoli S."/>
            <person name="Batley J."/>
            <person name="Edwards D."/>
            <person name="Nelson M.N."/>
            <person name="Wang X."/>
            <person name="Paterson A.H."/>
            <person name="King G."/>
            <person name="Bancroft I."/>
            <person name="Chalhoub B."/>
            <person name="Sharpe A.G."/>
        </authorList>
    </citation>
    <scope>NUCLEOTIDE SEQUENCE</scope>
    <source>
        <strain evidence="2 3">cv. TO1000</strain>
    </source>
</reference>
<dbReference type="EnsemblPlants" id="Bo5g132440.1">
    <property type="protein sequence ID" value="Bo5g132440.1"/>
    <property type="gene ID" value="Bo5g132440"/>
</dbReference>
<dbReference type="Proteomes" id="UP000032141">
    <property type="component" value="Chromosome C5"/>
</dbReference>
<feature type="region of interest" description="Disordered" evidence="1">
    <location>
        <begin position="37"/>
        <end position="59"/>
    </location>
</feature>
<protein>
    <submittedName>
        <fullName evidence="2">Uncharacterized protein</fullName>
    </submittedName>
</protein>
<dbReference type="AlphaFoldDB" id="A0A0D3CKK6"/>
<reference evidence="2" key="2">
    <citation type="submission" date="2015-03" db="UniProtKB">
        <authorList>
            <consortium name="EnsemblPlants"/>
        </authorList>
    </citation>
    <scope>IDENTIFICATION</scope>
</reference>